<feature type="non-terminal residue" evidence="1">
    <location>
        <position position="1"/>
    </location>
</feature>
<evidence type="ECO:0000313" key="1">
    <source>
        <dbReference type="EMBL" id="EJW96541.1"/>
    </source>
</evidence>
<dbReference type="EMBL" id="AMCI01005233">
    <property type="protein sequence ID" value="EJW96541.1"/>
    <property type="molecule type" value="Genomic_DNA"/>
</dbReference>
<comment type="caution">
    <text evidence="1">The sequence shown here is derived from an EMBL/GenBank/DDBJ whole genome shotgun (WGS) entry which is preliminary data.</text>
</comment>
<name>J9FNQ3_9ZZZZ</name>
<accession>J9FNQ3</accession>
<feature type="non-terminal residue" evidence="1">
    <location>
        <position position="249"/>
    </location>
</feature>
<proteinExistence type="predicted"/>
<organism evidence="1">
    <name type="scientific">gut metagenome</name>
    <dbReference type="NCBI Taxonomy" id="749906"/>
    <lineage>
        <taxon>unclassified sequences</taxon>
        <taxon>metagenomes</taxon>
        <taxon>organismal metagenomes</taxon>
    </lineage>
</organism>
<dbReference type="Pfam" id="PF08665">
    <property type="entry name" value="PglZ"/>
    <property type="match status" value="2"/>
</dbReference>
<sequence length="249" mass="27568">LYDKWFSLSDQYHSTQQGLVVNALSQSGKIAVIVGDGLRLEIADAVANEISEKVNRDLAFSSLPSVTECGMSALYGCDMVETSAQVRFAHLKEQVPALDVIILDNLNESVTAEKLLLTFGDIDQVGEKKQLAGLKDISGYHVLLAEKIKQLLAMGYNKVYLTTDHGFVITGLLDEADKIPVPSMTDFKVDERFLLSNDRFDSAFIEKNGWNMGYAYLYFAPTDKPFVSRGAYGYAHGGLTPQECIIPYY</sequence>
<dbReference type="AlphaFoldDB" id="J9FNQ3"/>
<protein>
    <submittedName>
        <fullName evidence="1">PglZ domain-containing protein</fullName>
    </submittedName>
</protein>
<gene>
    <name evidence="1" type="ORF">EVA_15352</name>
</gene>
<reference evidence="1" key="1">
    <citation type="journal article" date="2012" name="PLoS ONE">
        <title>Gene sets for utilization of primary and secondary nutrition supplies in the distal gut of endangered iberian lynx.</title>
        <authorList>
            <person name="Alcaide M."/>
            <person name="Messina E."/>
            <person name="Richter M."/>
            <person name="Bargiela R."/>
            <person name="Peplies J."/>
            <person name="Huws S.A."/>
            <person name="Newbold C.J."/>
            <person name="Golyshin P.N."/>
            <person name="Simon M.A."/>
            <person name="Lopez G."/>
            <person name="Yakimov M.M."/>
            <person name="Ferrer M."/>
        </authorList>
    </citation>
    <scope>NUCLEOTIDE SEQUENCE</scope>
</reference>